<reference evidence="3" key="1">
    <citation type="journal article" date="2019" name="Int. J. Syst. Evol. Microbiol.">
        <title>The Global Catalogue of Microorganisms (GCM) 10K type strain sequencing project: providing services to taxonomists for standard genome sequencing and annotation.</title>
        <authorList>
            <consortium name="The Broad Institute Genomics Platform"/>
            <consortium name="The Broad Institute Genome Sequencing Center for Infectious Disease"/>
            <person name="Wu L."/>
            <person name="Ma J."/>
        </authorList>
    </citation>
    <scope>NUCLEOTIDE SEQUENCE [LARGE SCALE GENOMIC DNA]</scope>
    <source>
        <strain evidence="3">KACC 12634</strain>
    </source>
</reference>
<feature type="compositionally biased region" description="Acidic residues" evidence="1">
    <location>
        <begin position="202"/>
        <end position="235"/>
    </location>
</feature>
<organism evidence="2 3">
    <name type="scientific">Glycomyces mayteni</name>
    <dbReference type="NCBI Taxonomy" id="543887"/>
    <lineage>
        <taxon>Bacteria</taxon>
        <taxon>Bacillati</taxon>
        <taxon>Actinomycetota</taxon>
        <taxon>Actinomycetes</taxon>
        <taxon>Glycomycetales</taxon>
        <taxon>Glycomycetaceae</taxon>
        <taxon>Glycomyces</taxon>
    </lineage>
</organism>
<keyword evidence="3" id="KW-1185">Reference proteome</keyword>
<comment type="caution">
    <text evidence="2">The sequence shown here is derived from an EMBL/GenBank/DDBJ whole genome shotgun (WGS) entry which is preliminary data.</text>
</comment>
<evidence type="ECO:0000313" key="2">
    <source>
        <dbReference type="EMBL" id="MFC6958086.1"/>
    </source>
</evidence>
<dbReference type="RefSeq" id="WP_382346239.1">
    <property type="nucleotide sequence ID" value="NZ_JBHMBP010000001.1"/>
</dbReference>
<proteinExistence type="predicted"/>
<protein>
    <recommendedName>
        <fullName evidence="4">WXG100 family type VII secretion target</fullName>
    </recommendedName>
</protein>
<evidence type="ECO:0000256" key="1">
    <source>
        <dbReference type="SAM" id="MobiDB-lite"/>
    </source>
</evidence>
<gene>
    <name evidence="2" type="ORF">ACFQS3_12840</name>
</gene>
<evidence type="ECO:0008006" key="4">
    <source>
        <dbReference type="Google" id="ProtNLM"/>
    </source>
</evidence>
<feature type="compositionally biased region" description="Gly residues" evidence="1">
    <location>
        <begin position="281"/>
        <end position="307"/>
    </location>
</feature>
<accession>A0ABW2DA28</accession>
<dbReference type="EMBL" id="JBHSYS010000003">
    <property type="protein sequence ID" value="MFC6958086.1"/>
    <property type="molecule type" value="Genomic_DNA"/>
</dbReference>
<dbReference type="Proteomes" id="UP001596470">
    <property type="component" value="Unassembled WGS sequence"/>
</dbReference>
<sequence>MPTYQDALAAEPSEFVAYAAEMAAAASDLATQQAEYGEKVAGINRNWRDTANDAFNGEAGTVAAHLTQVVGEITTTAGSLAAAGSQMLTECTLLRAADAALKAVGFDVQPAPLVTLGAAQRTAIAMAGPFGGLIEAALQAQALAGTLGLQTLTTLVNAADATAGAALSAAADLLKPLDDKTSAGDDDSMNQMAEDHSGGGDESSEESGEESEEEEETEEEQSEEEQEEPGEEDQSGDPGAEQPTAPETPSGMEDLAQPETPDLENPWDASELADPEDFSGGLAGGGGLGGGAGGLPGGGLSAGGAGVAAGSSVPLGAGGAGGGAALAAGAGSGAGGGMMGGGRGGGGGRPEDESARESNLIEDPDEDVWGIGKAADDMYE</sequence>
<feature type="compositionally biased region" description="Gly residues" evidence="1">
    <location>
        <begin position="316"/>
        <end position="348"/>
    </location>
</feature>
<feature type="region of interest" description="Disordered" evidence="1">
    <location>
        <begin position="178"/>
        <end position="380"/>
    </location>
</feature>
<dbReference type="Gene3D" id="1.10.287.1060">
    <property type="entry name" value="ESAT-6-like"/>
    <property type="match status" value="1"/>
</dbReference>
<evidence type="ECO:0000313" key="3">
    <source>
        <dbReference type="Proteomes" id="UP001596470"/>
    </source>
</evidence>
<name>A0ABW2DA28_9ACTN</name>